<dbReference type="RefSeq" id="WP_141783886.1">
    <property type="nucleotide sequence ID" value="NZ_BAAAIK010000003.1"/>
</dbReference>
<dbReference type="AlphaFoldDB" id="A0A542YNG8"/>
<dbReference type="Proteomes" id="UP000319516">
    <property type="component" value="Unassembled WGS sequence"/>
</dbReference>
<organism evidence="1 2">
    <name type="scientific">Ornithinicoccus hortensis</name>
    <dbReference type="NCBI Taxonomy" id="82346"/>
    <lineage>
        <taxon>Bacteria</taxon>
        <taxon>Bacillati</taxon>
        <taxon>Actinomycetota</taxon>
        <taxon>Actinomycetes</taxon>
        <taxon>Micrococcales</taxon>
        <taxon>Intrasporangiaceae</taxon>
        <taxon>Ornithinicoccus</taxon>
    </lineage>
</organism>
<proteinExistence type="predicted"/>
<sequence>MNTAEEEFAELVLPQVRDLWARLDPVPAGLTDDIKYALTVRLLEAEVAELMQVPEMATRATGADLTRSISFTGASLSLMVMVTEQDEGMLRLDCWVTVGGAVVELHVGDTVREETADEFGRLVFTDVPSGTIHFITWSDASRQDRPVITPNVEL</sequence>
<evidence type="ECO:0000313" key="2">
    <source>
        <dbReference type="Proteomes" id="UP000319516"/>
    </source>
</evidence>
<name>A0A542YNG8_9MICO</name>
<accession>A0A542YNG8</accession>
<dbReference type="EMBL" id="VFOP01000001">
    <property type="protein sequence ID" value="TQL49652.1"/>
    <property type="molecule type" value="Genomic_DNA"/>
</dbReference>
<evidence type="ECO:0000313" key="1">
    <source>
        <dbReference type="EMBL" id="TQL49652.1"/>
    </source>
</evidence>
<dbReference type="OrthoDB" id="3689408at2"/>
<keyword evidence="2" id="KW-1185">Reference proteome</keyword>
<gene>
    <name evidence="1" type="ORF">FB467_0734</name>
</gene>
<reference evidence="1 2" key="1">
    <citation type="submission" date="2019-06" db="EMBL/GenBank/DDBJ databases">
        <title>Sequencing the genomes of 1000 actinobacteria strains.</title>
        <authorList>
            <person name="Klenk H.-P."/>
        </authorList>
    </citation>
    <scope>NUCLEOTIDE SEQUENCE [LARGE SCALE GENOMIC DNA]</scope>
    <source>
        <strain evidence="1 2">DSM 12335</strain>
    </source>
</reference>
<protein>
    <submittedName>
        <fullName evidence="1">Uncharacterized protein</fullName>
    </submittedName>
</protein>
<comment type="caution">
    <text evidence="1">The sequence shown here is derived from an EMBL/GenBank/DDBJ whole genome shotgun (WGS) entry which is preliminary data.</text>
</comment>